<proteinExistence type="predicted"/>
<name>A0AAE0FTJ6_9CHLO</name>
<feature type="region of interest" description="Disordered" evidence="1">
    <location>
        <begin position="1"/>
        <end position="21"/>
    </location>
</feature>
<evidence type="ECO:0000313" key="3">
    <source>
        <dbReference type="EMBL" id="KAK3265754.1"/>
    </source>
</evidence>
<sequence length="95" mass="10166">MFSDRPTADAAQGQSKVAPAAHPPARALICMLVDCYATRTTHTTKRLIAASTEHRAIFDGQVMHRIHPLCGGSSFSKPGGGAKNFAESTLSWQVK</sequence>
<gene>
    <name evidence="2" type="ORF">CYMTET_25609</name>
    <name evidence="3" type="ORF">CYMTET_25610</name>
</gene>
<dbReference type="EMBL" id="LGRX02013719">
    <property type="protein sequence ID" value="KAK3265753.1"/>
    <property type="molecule type" value="Genomic_DNA"/>
</dbReference>
<dbReference type="AlphaFoldDB" id="A0AAE0FTJ6"/>
<reference evidence="3 4" key="1">
    <citation type="journal article" date="2015" name="Genome Biol. Evol.">
        <title>Comparative Genomics of a Bacterivorous Green Alga Reveals Evolutionary Causalities and Consequences of Phago-Mixotrophic Mode of Nutrition.</title>
        <authorList>
            <person name="Burns J.A."/>
            <person name="Paasch A."/>
            <person name="Narechania A."/>
            <person name="Kim E."/>
        </authorList>
    </citation>
    <scope>NUCLEOTIDE SEQUENCE [LARGE SCALE GENOMIC DNA]</scope>
    <source>
        <strain evidence="3">PLY_AMNH</strain>
    </source>
</reference>
<evidence type="ECO:0000256" key="1">
    <source>
        <dbReference type="SAM" id="MobiDB-lite"/>
    </source>
</evidence>
<protein>
    <submittedName>
        <fullName evidence="3">Uncharacterized protein</fullName>
    </submittedName>
</protein>
<dbReference type="Proteomes" id="UP001190700">
    <property type="component" value="Unassembled WGS sequence"/>
</dbReference>
<accession>A0AAE0FTJ6</accession>
<reference evidence="3" key="2">
    <citation type="submission" date="2023-06" db="EMBL/GenBank/DDBJ databases">
        <title>Long-read-based genome assembly of the green algal bacterivore Cymbomonas tetramitiformis.</title>
        <authorList>
            <person name="Gyaltshen Y."/>
            <person name="Rozenberg A."/>
            <person name="Paasch A."/>
            <person name="Burns J.A."/>
            <person name="Warring S."/>
            <person name="Larson R."/>
            <person name="Maurer-Alcala X."/>
            <person name="Dacks J."/>
            <person name="Kim E."/>
        </authorList>
    </citation>
    <scope>NUCLEOTIDE SEQUENCE</scope>
    <source>
        <strain evidence="3">PLY_AMNH</strain>
    </source>
</reference>
<evidence type="ECO:0000313" key="4">
    <source>
        <dbReference type="Proteomes" id="UP001190700"/>
    </source>
</evidence>
<comment type="caution">
    <text evidence="3">The sequence shown here is derived from an EMBL/GenBank/DDBJ whole genome shotgun (WGS) entry which is preliminary data.</text>
</comment>
<evidence type="ECO:0000313" key="2">
    <source>
        <dbReference type="EMBL" id="KAK3265753.1"/>
    </source>
</evidence>
<keyword evidence="4" id="KW-1185">Reference proteome</keyword>
<organism evidence="3 4">
    <name type="scientific">Cymbomonas tetramitiformis</name>
    <dbReference type="NCBI Taxonomy" id="36881"/>
    <lineage>
        <taxon>Eukaryota</taxon>
        <taxon>Viridiplantae</taxon>
        <taxon>Chlorophyta</taxon>
        <taxon>Pyramimonadophyceae</taxon>
        <taxon>Pyramimonadales</taxon>
        <taxon>Pyramimonadaceae</taxon>
        <taxon>Cymbomonas</taxon>
    </lineage>
</organism>
<dbReference type="EMBL" id="LGRX02013719">
    <property type="protein sequence ID" value="KAK3265754.1"/>
    <property type="molecule type" value="Genomic_DNA"/>
</dbReference>